<accession>A0A919PW95</accession>
<evidence type="ECO:0000313" key="1">
    <source>
        <dbReference type="EMBL" id="GIG49623.1"/>
    </source>
</evidence>
<reference evidence="1" key="1">
    <citation type="submission" date="2021-01" db="EMBL/GenBank/DDBJ databases">
        <title>Whole genome shotgun sequence of Dactylosporangium siamense NBRC 106093.</title>
        <authorList>
            <person name="Komaki H."/>
            <person name="Tamura T."/>
        </authorList>
    </citation>
    <scope>NUCLEOTIDE SEQUENCE</scope>
    <source>
        <strain evidence="1">NBRC 106093</strain>
    </source>
</reference>
<organism evidence="1 2">
    <name type="scientific">Dactylosporangium siamense</name>
    <dbReference type="NCBI Taxonomy" id="685454"/>
    <lineage>
        <taxon>Bacteria</taxon>
        <taxon>Bacillati</taxon>
        <taxon>Actinomycetota</taxon>
        <taxon>Actinomycetes</taxon>
        <taxon>Micromonosporales</taxon>
        <taxon>Micromonosporaceae</taxon>
        <taxon>Dactylosporangium</taxon>
    </lineage>
</organism>
<dbReference type="RefSeq" id="WP_203851293.1">
    <property type="nucleotide sequence ID" value="NZ_BAAAVW010000024.1"/>
</dbReference>
<proteinExistence type="predicted"/>
<protein>
    <submittedName>
        <fullName evidence="1">Uncharacterized protein</fullName>
    </submittedName>
</protein>
<dbReference type="AlphaFoldDB" id="A0A919PW95"/>
<gene>
    <name evidence="1" type="ORF">Dsi01nite_076640</name>
</gene>
<comment type="caution">
    <text evidence="1">The sequence shown here is derived from an EMBL/GenBank/DDBJ whole genome shotgun (WGS) entry which is preliminary data.</text>
</comment>
<name>A0A919PW95_9ACTN</name>
<dbReference type="EMBL" id="BONQ01000122">
    <property type="protein sequence ID" value="GIG49623.1"/>
    <property type="molecule type" value="Genomic_DNA"/>
</dbReference>
<evidence type="ECO:0000313" key="2">
    <source>
        <dbReference type="Proteomes" id="UP000660611"/>
    </source>
</evidence>
<keyword evidence="2" id="KW-1185">Reference proteome</keyword>
<dbReference type="Proteomes" id="UP000660611">
    <property type="component" value="Unassembled WGS sequence"/>
</dbReference>
<sequence>MTRTDRTLIHDVRAGALAERLTVHRPPPLRRAVLGDLAGCHGAGLAARRTLRRQ</sequence>